<keyword evidence="5" id="KW-0964">Secreted</keyword>
<evidence type="ECO:0000256" key="5">
    <source>
        <dbReference type="ARBA" id="ARBA00022525"/>
    </source>
</evidence>
<comment type="cofactor">
    <cofactor evidence="1">
        <name>Ca(2+)</name>
        <dbReference type="ChEBI" id="CHEBI:29108"/>
    </cofactor>
</comment>
<dbReference type="InterPro" id="IPR016090">
    <property type="entry name" value="PLA2-like_dom"/>
</dbReference>
<evidence type="ECO:0000256" key="12">
    <source>
        <dbReference type="ARBA" id="ARBA00029903"/>
    </source>
</evidence>
<dbReference type="eggNOG" id="ENOG502S31M">
    <property type="taxonomic scope" value="Eukaryota"/>
</dbReference>
<dbReference type="GO" id="GO:0006644">
    <property type="term" value="P:phospholipid metabolic process"/>
    <property type="evidence" value="ECO:0007669"/>
    <property type="project" value="InterPro"/>
</dbReference>
<feature type="domain" description="Phospholipase A2-like central" evidence="14">
    <location>
        <begin position="101"/>
        <end position="196"/>
    </location>
</feature>
<keyword evidence="10" id="KW-0443">Lipid metabolism</keyword>
<keyword evidence="6" id="KW-0479">Metal-binding</keyword>
<accession>A0A1I8MN50</accession>
<dbReference type="CDD" id="cd04704">
    <property type="entry name" value="PLA2_bee_venom_like"/>
    <property type="match status" value="1"/>
</dbReference>
<evidence type="ECO:0000256" key="8">
    <source>
        <dbReference type="ARBA" id="ARBA00022837"/>
    </source>
</evidence>
<evidence type="ECO:0000256" key="4">
    <source>
        <dbReference type="ARBA" id="ARBA00021721"/>
    </source>
</evidence>
<dbReference type="STRING" id="7370.A0A1I8MN50"/>
<dbReference type="PANTHER" id="PTHR12253">
    <property type="entry name" value="RH14732P"/>
    <property type="match status" value="1"/>
</dbReference>
<feature type="chain" id="PRO_5044560593" description="Phospholipase A2" evidence="13">
    <location>
        <begin position="26"/>
        <end position="356"/>
    </location>
</feature>
<evidence type="ECO:0000313" key="16">
    <source>
        <dbReference type="Proteomes" id="UP001652621"/>
    </source>
</evidence>
<proteinExistence type="predicted"/>
<dbReference type="OrthoDB" id="8187220at2759"/>
<dbReference type="AlphaFoldDB" id="A0A1I8MN50"/>
<evidence type="ECO:0000256" key="9">
    <source>
        <dbReference type="ARBA" id="ARBA00022963"/>
    </source>
</evidence>
<feature type="signal peptide" evidence="13">
    <location>
        <begin position="1"/>
        <end position="25"/>
    </location>
</feature>
<dbReference type="InterPro" id="IPR033113">
    <property type="entry name" value="PLA2_histidine"/>
</dbReference>
<evidence type="ECO:0000259" key="14">
    <source>
        <dbReference type="Pfam" id="PF05826"/>
    </source>
</evidence>
<reference evidence="15" key="1">
    <citation type="submission" date="2020-05" db="UniProtKB">
        <authorList>
            <consortium name="EnsemblMetazoa"/>
        </authorList>
    </citation>
    <scope>IDENTIFICATION</scope>
    <source>
        <strain evidence="15">Aabys</strain>
    </source>
</reference>
<keyword evidence="13" id="KW-0732">Signal</keyword>
<dbReference type="VEuPathDB" id="VectorBase:MDOMA2_014908"/>
<dbReference type="GO" id="GO:0016042">
    <property type="term" value="P:lipid catabolic process"/>
    <property type="evidence" value="ECO:0007669"/>
    <property type="project" value="UniProtKB-KW"/>
</dbReference>
<keyword evidence="9" id="KW-0442">Lipid degradation</keyword>
<gene>
    <name evidence="15" type="primary">101892799</name>
    <name evidence="17" type="synonym">LOC101892799</name>
</gene>
<protein>
    <recommendedName>
        <fullName evidence="4">Phospholipase A2</fullName>
        <ecNumber evidence="3">3.1.1.4</ecNumber>
    </recommendedName>
    <alternativeName>
        <fullName evidence="12">Phosphatidylcholine 2-acylhydrolase</fullName>
    </alternativeName>
</protein>
<dbReference type="VEuPathDB" id="VectorBase:MDOA006714"/>
<dbReference type="EnsemblMetazoa" id="MDOA006714-RA">
    <property type="protein sequence ID" value="MDOA006714-PA"/>
    <property type="gene ID" value="MDOA006714"/>
</dbReference>
<dbReference type="InterPro" id="IPR036444">
    <property type="entry name" value="PLipase_A2_dom_sf"/>
</dbReference>
<dbReference type="GO" id="GO:0004623">
    <property type="term" value="F:phospholipase A2 activity"/>
    <property type="evidence" value="ECO:0007669"/>
    <property type="project" value="UniProtKB-EC"/>
</dbReference>
<organism evidence="15">
    <name type="scientific">Musca domestica</name>
    <name type="common">House fly</name>
    <dbReference type="NCBI Taxonomy" id="7370"/>
    <lineage>
        <taxon>Eukaryota</taxon>
        <taxon>Metazoa</taxon>
        <taxon>Ecdysozoa</taxon>
        <taxon>Arthropoda</taxon>
        <taxon>Hexapoda</taxon>
        <taxon>Insecta</taxon>
        <taxon>Pterygota</taxon>
        <taxon>Neoptera</taxon>
        <taxon>Endopterygota</taxon>
        <taxon>Diptera</taxon>
        <taxon>Brachycera</taxon>
        <taxon>Muscomorpha</taxon>
        <taxon>Muscoidea</taxon>
        <taxon>Muscidae</taxon>
        <taxon>Musca</taxon>
    </lineage>
</organism>
<evidence type="ECO:0000256" key="10">
    <source>
        <dbReference type="ARBA" id="ARBA00023098"/>
    </source>
</evidence>
<evidence type="ECO:0000256" key="2">
    <source>
        <dbReference type="ARBA" id="ARBA00004613"/>
    </source>
</evidence>
<evidence type="ECO:0000313" key="17">
    <source>
        <dbReference type="RefSeq" id="XP_058979010.1"/>
    </source>
</evidence>
<evidence type="ECO:0000256" key="1">
    <source>
        <dbReference type="ARBA" id="ARBA00001913"/>
    </source>
</evidence>
<dbReference type="GO" id="GO:0046872">
    <property type="term" value="F:metal ion binding"/>
    <property type="evidence" value="ECO:0007669"/>
    <property type="project" value="UniProtKB-KW"/>
</dbReference>
<sequence>MSFKLFLLVVTVALFVTMPVRPVNGSAVLISDMTMTVMVELSSRYPFCKMHTDRGDIQRMLLQADPRRIRQVPRESVMELEDVCKNSGSHGHEFRGGLGFIYPGTKWCGPGTAAIDYNDLGVHADEDRCCREHDHCPNVLNVGECRRGLCNTGTFTRSHCDCDARFRRCLQSLNTETANTLGAIFYNVVQVTCFQERSPCSVHQRFDDFYYSSNQCDIEFRSADLYVPPNAGNLIRKILSKPYGITNPIPQYDQYPYFEGGRSLQTSPAFNPFYNVGQNVKSASRRVGVKLASVGLAARNLLREIVRSPRVLWDSLNAPVSRDLPPGGGPNYYRYNRPRGGNRYQEYTPYQSNWYY</sequence>
<comment type="subcellular location">
    <subcellularLocation>
        <location evidence="2">Secreted</location>
    </subcellularLocation>
</comment>
<evidence type="ECO:0000256" key="13">
    <source>
        <dbReference type="SAM" id="SignalP"/>
    </source>
</evidence>
<keyword evidence="7" id="KW-0378">Hydrolase</keyword>
<evidence type="ECO:0000313" key="15">
    <source>
        <dbReference type="EnsemblMetazoa" id="MDOA006714-PA"/>
    </source>
</evidence>
<keyword evidence="16" id="KW-1185">Reference proteome</keyword>
<keyword evidence="11" id="KW-1015">Disulfide bond</keyword>
<dbReference type="GO" id="GO:0005576">
    <property type="term" value="C:extracellular region"/>
    <property type="evidence" value="ECO:0007669"/>
    <property type="project" value="UniProtKB-SubCell"/>
</dbReference>
<reference evidence="17" key="2">
    <citation type="submission" date="2025-05" db="UniProtKB">
        <authorList>
            <consortium name="RefSeq"/>
        </authorList>
    </citation>
    <scope>IDENTIFICATION</scope>
    <source>
        <strain evidence="17">Aabys</strain>
        <tissue evidence="17">Whole body</tissue>
    </source>
</reference>
<dbReference type="PROSITE" id="PS00118">
    <property type="entry name" value="PA2_HIS"/>
    <property type="match status" value="1"/>
</dbReference>
<dbReference type="EC" id="3.1.1.4" evidence="3"/>
<evidence type="ECO:0000256" key="7">
    <source>
        <dbReference type="ARBA" id="ARBA00022801"/>
    </source>
</evidence>
<dbReference type="SUPFAM" id="SSF48619">
    <property type="entry name" value="Phospholipase A2, PLA2"/>
    <property type="match status" value="1"/>
</dbReference>
<evidence type="ECO:0000256" key="6">
    <source>
        <dbReference type="ARBA" id="ARBA00022723"/>
    </source>
</evidence>
<dbReference type="Pfam" id="PF05826">
    <property type="entry name" value="Phospholip_A2_2"/>
    <property type="match status" value="1"/>
</dbReference>
<dbReference type="Gene3D" id="1.20.90.10">
    <property type="entry name" value="Phospholipase A2 domain"/>
    <property type="match status" value="1"/>
</dbReference>
<dbReference type="FunFam" id="1.20.90.10:FF:000002">
    <property type="entry name" value="Phospholipase A2 group III"/>
    <property type="match status" value="1"/>
</dbReference>
<evidence type="ECO:0000256" key="11">
    <source>
        <dbReference type="ARBA" id="ARBA00023157"/>
    </source>
</evidence>
<dbReference type="GO" id="GO:0050482">
    <property type="term" value="P:arachidonate secretion"/>
    <property type="evidence" value="ECO:0007669"/>
    <property type="project" value="InterPro"/>
</dbReference>
<name>A0A1I8MN50_MUSDO</name>
<keyword evidence="8" id="KW-0106">Calcium</keyword>
<dbReference type="Proteomes" id="UP001652621">
    <property type="component" value="Unplaced"/>
</dbReference>
<dbReference type="RefSeq" id="XP_058979010.1">
    <property type="nucleotide sequence ID" value="XM_059123027.1"/>
</dbReference>
<evidence type="ECO:0000256" key="3">
    <source>
        <dbReference type="ARBA" id="ARBA00013278"/>
    </source>
</evidence>